<dbReference type="SUPFAM" id="SSF52091">
    <property type="entry name" value="SpoIIaa-like"/>
    <property type="match status" value="1"/>
</dbReference>
<feature type="transmembrane region" description="Helical" evidence="2">
    <location>
        <begin position="134"/>
        <end position="152"/>
    </location>
</feature>
<protein>
    <recommendedName>
        <fullName evidence="3">STAS domain-containing protein</fullName>
    </recommendedName>
</protein>
<keyword evidence="2" id="KW-1133">Transmembrane helix</keyword>
<dbReference type="CDD" id="cd07041">
    <property type="entry name" value="STAS_RsbR_RsbS_like"/>
    <property type="match status" value="1"/>
</dbReference>
<name>A0A0P9FIJ2_9CHLR</name>
<dbReference type="Gene3D" id="3.30.750.24">
    <property type="entry name" value="STAS domain"/>
    <property type="match status" value="1"/>
</dbReference>
<evidence type="ECO:0000256" key="2">
    <source>
        <dbReference type="SAM" id="Phobius"/>
    </source>
</evidence>
<organism evidence="4 5">
    <name type="scientific">Kouleothrix aurantiaca</name>
    <dbReference type="NCBI Taxonomy" id="186479"/>
    <lineage>
        <taxon>Bacteria</taxon>
        <taxon>Bacillati</taxon>
        <taxon>Chloroflexota</taxon>
        <taxon>Chloroflexia</taxon>
        <taxon>Chloroflexales</taxon>
        <taxon>Roseiflexineae</taxon>
        <taxon>Roseiflexaceae</taxon>
        <taxon>Kouleothrix</taxon>
    </lineage>
</organism>
<keyword evidence="5" id="KW-1185">Reference proteome</keyword>
<feature type="transmembrane region" description="Helical" evidence="2">
    <location>
        <begin position="64"/>
        <end position="81"/>
    </location>
</feature>
<feature type="coiled-coil region" evidence="1">
    <location>
        <begin position="157"/>
        <end position="205"/>
    </location>
</feature>
<feature type="domain" description="STAS" evidence="3">
    <location>
        <begin position="206"/>
        <end position="316"/>
    </location>
</feature>
<dbReference type="InterPro" id="IPR036513">
    <property type="entry name" value="STAS_dom_sf"/>
</dbReference>
<feature type="transmembrane region" description="Helical" evidence="2">
    <location>
        <begin position="274"/>
        <end position="294"/>
    </location>
</feature>
<evidence type="ECO:0000313" key="4">
    <source>
        <dbReference type="EMBL" id="KPV52927.1"/>
    </source>
</evidence>
<feature type="transmembrane region" description="Helical" evidence="2">
    <location>
        <begin position="12"/>
        <end position="30"/>
    </location>
</feature>
<proteinExistence type="predicted"/>
<keyword evidence="2" id="KW-0812">Transmembrane</keyword>
<dbReference type="AlphaFoldDB" id="A0A0P9FIJ2"/>
<comment type="caution">
    <text evidence="4">The sequence shown here is derived from an EMBL/GenBank/DDBJ whole genome shotgun (WGS) entry which is preliminary data.</text>
</comment>
<sequence>MVNVTRRQSVVAILLLLAVVGVLAVIIGFLSGEPVRLDYISSDIGVAVGSIFLMYLYLRGYEQIRYVVIIVITLMAGLLMNEPYVTQTASLALFVPAVLAMILAEPIWVFGSSVTLLLILLVRGQFHGAYADPFTLLIFILTLGGMLAAHLVTRTTQKLAAENNARVQEQKNTLESQAAELGAANEKLQHQLAQQRQLLELVETLETPAVSIANDVLLAPVVGHVDQRRAQALSNNLLNQAAERHCRLVILDIAGVSAMDTAVIGLLMNIAQALRLLGCEVIMSGISAGVAIMLTQLNVSLPVRTVRSPHEALVAYSGVSQN</sequence>
<dbReference type="Proteomes" id="UP000050509">
    <property type="component" value="Unassembled WGS sequence"/>
</dbReference>
<reference evidence="4 5" key="1">
    <citation type="submission" date="2015-09" db="EMBL/GenBank/DDBJ databases">
        <title>Draft genome sequence of Kouleothrix aurantiaca JCM 19913.</title>
        <authorList>
            <person name="Hemp J."/>
        </authorList>
    </citation>
    <scope>NUCLEOTIDE SEQUENCE [LARGE SCALE GENOMIC DNA]</scope>
    <source>
        <strain evidence="4 5">COM-B</strain>
    </source>
</reference>
<dbReference type="EMBL" id="LJCR01000390">
    <property type="protein sequence ID" value="KPV52927.1"/>
    <property type="molecule type" value="Genomic_DNA"/>
</dbReference>
<dbReference type="PROSITE" id="PS50801">
    <property type="entry name" value="STAS"/>
    <property type="match status" value="1"/>
</dbReference>
<evidence type="ECO:0000259" key="3">
    <source>
        <dbReference type="PROSITE" id="PS50801"/>
    </source>
</evidence>
<keyword evidence="2" id="KW-0472">Membrane</keyword>
<evidence type="ECO:0000313" key="5">
    <source>
        <dbReference type="Proteomes" id="UP000050509"/>
    </source>
</evidence>
<dbReference type="InterPro" id="IPR002645">
    <property type="entry name" value="STAS_dom"/>
</dbReference>
<accession>A0A0P9FIJ2</accession>
<gene>
    <name evidence="4" type="ORF">SE17_12605</name>
</gene>
<feature type="transmembrane region" description="Helical" evidence="2">
    <location>
        <begin position="37"/>
        <end position="58"/>
    </location>
</feature>
<evidence type="ECO:0000256" key="1">
    <source>
        <dbReference type="SAM" id="Coils"/>
    </source>
</evidence>
<dbReference type="PANTHER" id="PTHR33745">
    <property type="entry name" value="RSBT ANTAGONIST PROTEIN RSBS-RELATED"/>
    <property type="match status" value="1"/>
</dbReference>
<feature type="transmembrane region" description="Helical" evidence="2">
    <location>
        <begin position="248"/>
        <end position="268"/>
    </location>
</feature>
<dbReference type="InterPro" id="IPR051932">
    <property type="entry name" value="Bact_StressResp_Reg"/>
</dbReference>
<dbReference type="PANTHER" id="PTHR33745:SF1">
    <property type="entry name" value="RSBT ANTAGONIST PROTEIN RSBS"/>
    <property type="match status" value="1"/>
</dbReference>
<keyword evidence="1" id="KW-0175">Coiled coil</keyword>
<dbReference type="Pfam" id="PF01740">
    <property type="entry name" value="STAS"/>
    <property type="match status" value="1"/>
</dbReference>
<feature type="transmembrane region" description="Helical" evidence="2">
    <location>
        <begin position="93"/>
        <end position="122"/>
    </location>
</feature>